<dbReference type="Pfam" id="PF01321">
    <property type="entry name" value="Creatinase_N"/>
    <property type="match status" value="1"/>
</dbReference>
<keyword evidence="3" id="KW-0031">Aminopeptidase</keyword>
<protein>
    <submittedName>
        <fullName evidence="3">Xaa-Pro aminopeptidase</fullName>
    </submittedName>
</protein>
<gene>
    <name evidence="3" type="ORF">SAMN04488082_11374</name>
</gene>
<dbReference type="Proteomes" id="UP000198635">
    <property type="component" value="Unassembled WGS sequence"/>
</dbReference>
<dbReference type="AlphaFoldDB" id="A0A1I3WL38"/>
<proteinExistence type="predicted"/>
<dbReference type="SUPFAM" id="SSF55920">
    <property type="entry name" value="Creatinase/aminopeptidase"/>
    <property type="match status" value="1"/>
</dbReference>
<dbReference type="Gene3D" id="3.90.230.10">
    <property type="entry name" value="Creatinase/methionine aminopeptidase superfamily"/>
    <property type="match status" value="1"/>
</dbReference>
<organism evidence="3 4">
    <name type="scientific">Desulfomicrobium apsheronum</name>
    <dbReference type="NCBI Taxonomy" id="52560"/>
    <lineage>
        <taxon>Bacteria</taxon>
        <taxon>Pseudomonadati</taxon>
        <taxon>Thermodesulfobacteriota</taxon>
        <taxon>Desulfovibrionia</taxon>
        <taxon>Desulfovibrionales</taxon>
        <taxon>Desulfomicrobiaceae</taxon>
        <taxon>Desulfomicrobium</taxon>
    </lineage>
</organism>
<name>A0A1I3WL38_9BACT</name>
<keyword evidence="3" id="KW-0645">Protease</keyword>
<dbReference type="RefSeq" id="WP_092376268.1">
    <property type="nucleotide sequence ID" value="NZ_FORX01000013.1"/>
</dbReference>
<dbReference type="InterPro" id="IPR000994">
    <property type="entry name" value="Pept_M24"/>
</dbReference>
<dbReference type="GO" id="GO:0004177">
    <property type="term" value="F:aminopeptidase activity"/>
    <property type="evidence" value="ECO:0007669"/>
    <property type="project" value="UniProtKB-KW"/>
</dbReference>
<keyword evidence="4" id="KW-1185">Reference proteome</keyword>
<dbReference type="OrthoDB" id="9806388at2"/>
<reference evidence="4" key="1">
    <citation type="submission" date="2016-10" db="EMBL/GenBank/DDBJ databases">
        <authorList>
            <person name="Varghese N."/>
            <person name="Submissions S."/>
        </authorList>
    </citation>
    <scope>NUCLEOTIDE SEQUENCE [LARGE SCALE GENOMIC DNA]</scope>
    <source>
        <strain evidence="4">DSM 5918</strain>
    </source>
</reference>
<dbReference type="Pfam" id="PF00557">
    <property type="entry name" value="Peptidase_M24"/>
    <property type="match status" value="1"/>
</dbReference>
<dbReference type="EMBL" id="FORX01000013">
    <property type="protein sequence ID" value="SFK07587.1"/>
    <property type="molecule type" value="Genomic_DNA"/>
</dbReference>
<dbReference type="InterPro" id="IPR029149">
    <property type="entry name" value="Creatin/AminoP/Spt16_N"/>
</dbReference>
<dbReference type="CDD" id="cd01066">
    <property type="entry name" value="APP_MetAP"/>
    <property type="match status" value="1"/>
</dbReference>
<dbReference type="Gene3D" id="3.40.350.10">
    <property type="entry name" value="Creatinase/prolidase N-terminal domain"/>
    <property type="match status" value="1"/>
</dbReference>
<feature type="domain" description="Creatinase N-terminal" evidence="2">
    <location>
        <begin position="17"/>
        <end position="144"/>
    </location>
</feature>
<evidence type="ECO:0000259" key="1">
    <source>
        <dbReference type="Pfam" id="PF00557"/>
    </source>
</evidence>
<feature type="domain" description="Peptidase M24" evidence="1">
    <location>
        <begin position="152"/>
        <end position="389"/>
    </location>
</feature>
<dbReference type="InterPro" id="IPR036005">
    <property type="entry name" value="Creatinase/aminopeptidase-like"/>
</dbReference>
<dbReference type="PANTHER" id="PTHR46112:SF2">
    <property type="entry name" value="XAA-PRO AMINOPEPTIDASE P-RELATED"/>
    <property type="match status" value="1"/>
</dbReference>
<sequence>MSFVSLEQMPLSETRERVSRLRVHMAEACPEASGILVFSRLGIYHLSGAWASGALWVPMTGEPVLLCRKGVERARLDSPLERIMEFKSYSQLPGLLREAEAPLGDMAAVEMTGLSWSMGELLRSKLPGVRLVPGDRALAWTRAVKTDWELAKLRLAGARHDQALNDTLPDLIRPGMTEREIALAVWDAFYRHGHQGMMRMQNAGEEIFLGHVAAGDSANYPSVFNGPLGLRGAHPVLPFLGYAGKVWQRGEPLALDCGFCLEGYHTDKTQVYWAEESVIPEEADRAQDFCLQIQEHLSSRLVPGAIPADLYRDCIRIVLANNMGEGFMGLGRNKVGFLGHGIGLAIDEWPVIAPTFDRPLEENMVLALEPKIGIKGLGMVGVENTFVVTPKGGECLTGERFGPTFPA</sequence>
<evidence type="ECO:0000313" key="3">
    <source>
        <dbReference type="EMBL" id="SFK07587.1"/>
    </source>
</evidence>
<dbReference type="STRING" id="52560.SAMN04488082_11374"/>
<evidence type="ECO:0000259" key="2">
    <source>
        <dbReference type="Pfam" id="PF01321"/>
    </source>
</evidence>
<accession>A0A1I3WL38</accession>
<dbReference type="InterPro" id="IPR050659">
    <property type="entry name" value="Peptidase_M24B"/>
</dbReference>
<dbReference type="PANTHER" id="PTHR46112">
    <property type="entry name" value="AMINOPEPTIDASE"/>
    <property type="match status" value="1"/>
</dbReference>
<dbReference type="InterPro" id="IPR000587">
    <property type="entry name" value="Creatinase_N"/>
</dbReference>
<evidence type="ECO:0000313" key="4">
    <source>
        <dbReference type="Proteomes" id="UP000198635"/>
    </source>
</evidence>
<keyword evidence="3" id="KW-0378">Hydrolase</keyword>
<dbReference type="SUPFAM" id="SSF53092">
    <property type="entry name" value="Creatinase/prolidase N-terminal domain"/>
    <property type="match status" value="1"/>
</dbReference>